<dbReference type="RefSeq" id="WP_204195586.1">
    <property type="nucleotide sequence ID" value="NZ_JAFEMC010000001.1"/>
</dbReference>
<evidence type="ECO:0000256" key="2">
    <source>
        <dbReference type="ARBA" id="ARBA00022475"/>
    </source>
</evidence>
<comment type="subcellular location">
    <subcellularLocation>
        <location evidence="1">Cell membrane</location>
        <topology evidence="1">Multi-pass membrane protein</topology>
    </subcellularLocation>
</comment>
<dbReference type="Proteomes" id="UP000763641">
    <property type="component" value="Unassembled WGS sequence"/>
</dbReference>
<evidence type="ECO:0000256" key="7">
    <source>
        <dbReference type="ARBA" id="ARBA00024033"/>
    </source>
</evidence>
<evidence type="ECO:0000256" key="4">
    <source>
        <dbReference type="ARBA" id="ARBA00022692"/>
    </source>
</evidence>
<feature type="transmembrane region" description="Helical" evidence="8">
    <location>
        <begin position="124"/>
        <end position="141"/>
    </location>
</feature>
<keyword evidence="3" id="KW-0808">Transferase</keyword>
<feature type="transmembrane region" description="Helical" evidence="8">
    <location>
        <begin position="260"/>
        <end position="281"/>
    </location>
</feature>
<accession>A0ABS2D484</accession>
<feature type="transmembrane region" description="Helical" evidence="8">
    <location>
        <begin position="200"/>
        <end position="222"/>
    </location>
</feature>
<keyword evidence="10" id="KW-1185">Reference proteome</keyword>
<comment type="similarity">
    <text evidence="7">Belongs to the glycosyltransferase 87 family.</text>
</comment>
<keyword evidence="5 8" id="KW-1133">Transmembrane helix</keyword>
<name>A0ABS2D484_9SPHN</name>
<evidence type="ECO:0000256" key="1">
    <source>
        <dbReference type="ARBA" id="ARBA00004651"/>
    </source>
</evidence>
<sequence>MSTPILAPDTPTPTTAFARHLPVAAVGMALYLLLWPIMTSDVEGSFTPWLEHIARLGPARAFSAPFGDYAPPYLYLLTLASPLVGIVPSDTIVKLVSLSGTLLMAGAVWRLLRAMNAPHPERHALYALLLPGVLMNTALMAQCDALYAAPTVMAVAAAWQHRHRSMFLWCGLAVAVKLQAILIAPFFLAVAIQRRMPLHWWPLAPAALALANLPAALAGWPVGDLAMVYFRRTTFYPELSRNAPNIWAILQAMPGLDVVVAARIANIAAIVVSVAYVSWVVRRPIEGRRLLAAAALAPMLTVGLLPHMHERFFYVSDVLIFVWAVVGSSRDRWTAALVQAGSFLGIMAYGNGTEQLAMLGALAMLEATRQIVRSLASESLPFQRVGRWVGV</sequence>
<feature type="transmembrane region" description="Helical" evidence="8">
    <location>
        <begin position="92"/>
        <end position="112"/>
    </location>
</feature>
<keyword evidence="4 8" id="KW-0812">Transmembrane</keyword>
<organism evidence="9 10">
    <name type="scientific">Sphingomonas longa</name>
    <dbReference type="NCBI Taxonomy" id="2778730"/>
    <lineage>
        <taxon>Bacteria</taxon>
        <taxon>Pseudomonadati</taxon>
        <taxon>Pseudomonadota</taxon>
        <taxon>Alphaproteobacteria</taxon>
        <taxon>Sphingomonadales</taxon>
        <taxon>Sphingomonadaceae</taxon>
        <taxon>Sphingomonas</taxon>
    </lineage>
</organism>
<evidence type="ECO:0000256" key="5">
    <source>
        <dbReference type="ARBA" id="ARBA00022989"/>
    </source>
</evidence>
<evidence type="ECO:0008006" key="11">
    <source>
        <dbReference type="Google" id="ProtNLM"/>
    </source>
</evidence>
<evidence type="ECO:0000256" key="6">
    <source>
        <dbReference type="ARBA" id="ARBA00023136"/>
    </source>
</evidence>
<evidence type="ECO:0000313" key="9">
    <source>
        <dbReference type="EMBL" id="MBM6575732.1"/>
    </source>
</evidence>
<dbReference type="EMBL" id="JAFEMC010000001">
    <property type="protein sequence ID" value="MBM6575732.1"/>
    <property type="molecule type" value="Genomic_DNA"/>
</dbReference>
<dbReference type="Pfam" id="PF09594">
    <property type="entry name" value="GT87"/>
    <property type="match status" value="1"/>
</dbReference>
<dbReference type="InterPro" id="IPR018584">
    <property type="entry name" value="GT87"/>
</dbReference>
<comment type="caution">
    <text evidence="9">The sequence shown here is derived from an EMBL/GenBank/DDBJ whole genome shotgun (WGS) entry which is preliminary data.</text>
</comment>
<keyword evidence="2" id="KW-1003">Cell membrane</keyword>
<feature type="transmembrane region" description="Helical" evidence="8">
    <location>
        <begin position="166"/>
        <end position="188"/>
    </location>
</feature>
<proteinExistence type="inferred from homology"/>
<gene>
    <name evidence="9" type="ORF">ILT43_05055</name>
</gene>
<protein>
    <recommendedName>
        <fullName evidence="11">DUF2029 domain-containing protein</fullName>
    </recommendedName>
</protein>
<evidence type="ECO:0000256" key="3">
    <source>
        <dbReference type="ARBA" id="ARBA00022679"/>
    </source>
</evidence>
<feature type="transmembrane region" description="Helical" evidence="8">
    <location>
        <begin position="21"/>
        <end position="38"/>
    </location>
</feature>
<keyword evidence="6 8" id="KW-0472">Membrane</keyword>
<evidence type="ECO:0000313" key="10">
    <source>
        <dbReference type="Proteomes" id="UP000763641"/>
    </source>
</evidence>
<evidence type="ECO:0000256" key="8">
    <source>
        <dbReference type="SAM" id="Phobius"/>
    </source>
</evidence>
<reference evidence="9 10" key="1">
    <citation type="submission" date="2020-12" db="EMBL/GenBank/DDBJ databases">
        <title>Sphingomonas sp.</title>
        <authorList>
            <person name="Kim M.K."/>
        </authorList>
    </citation>
    <scope>NUCLEOTIDE SEQUENCE [LARGE SCALE GENOMIC DNA]</scope>
    <source>
        <strain evidence="9 10">BT552</strain>
    </source>
</reference>